<evidence type="ECO:0000256" key="2">
    <source>
        <dbReference type="ARBA" id="ARBA00023157"/>
    </source>
</evidence>
<reference evidence="4 5" key="1">
    <citation type="journal article" date="2018" name="Front. Plant Sci.">
        <title>Red Clover (Trifolium pratense) and Zigzag Clover (T. medium) - A Picture of Genomic Similarities and Differences.</title>
        <authorList>
            <person name="Dluhosova J."/>
            <person name="Istvanek J."/>
            <person name="Nedelnik J."/>
            <person name="Repkova J."/>
        </authorList>
    </citation>
    <scope>NUCLEOTIDE SEQUENCE [LARGE SCALE GENOMIC DNA]</scope>
    <source>
        <strain evidence="5">cv. 10/8</strain>
        <tissue evidence="4">Leaf</tissue>
    </source>
</reference>
<feature type="domain" description="Saposin B-type" evidence="3">
    <location>
        <begin position="11"/>
        <end position="51"/>
    </location>
</feature>
<evidence type="ECO:0000259" key="3">
    <source>
        <dbReference type="PROSITE" id="PS50015"/>
    </source>
</evidence>
<keyword evidence="2" id="KW-1015">Disulfide bond</keyword>
<evidence type="ECO:0000313" key="4">
    <source>
        <dbReference type="EMBL" id="MCI21353.1"/>
    </source>
</evidence>
<evidence type="ECO:0000313" key="5">
    <source>
        <dbReference type="Proteomes" id="UP000265520"/>
    </source>
</evidence>
<dbReference type="GO" id="GO:0006508">
    <property type="term" value="P:proteolysis"/>
    <property type="evidence" value="ECO:0007669"/>
    <property type="project" value="UniProtKB-KW"/>
</dbReference>
<organism evidence="4 5">
    <name type="scientific">Trifolium medium</name>
    <dbReference type="NCBI Taxonomy" id="97028"/>
    <lineage>
        <taxon>Eukaryota</taxon>
        <taxon>Viridiplantae</taxon>
        <taxon>Streptophyta</taxon>
        <taxon>Embryophyta</taxon>
        <taxon>Tracheophyta</taxon>
        <taxon>Spermatophyta</taxon>
        <taxon>Magnoliopsida</taxon>
        <taxon>eudicotyledons</taxon>
        <taxon>Gunneridae</taxon>
        <taxon>Pentapetalae</taxon>
        <taxon>rosids</taxon>
        <taxon>fabids</taxon>
        <taxon>Fabales</taxon>
        <taxon>Fabaceae</taxon>
        <taxon>Papilionoideae</taxon>
        <taxon>50 kb inversion clade</taxon>
        <taxon>NPAAA clade</taxon>
        <taxon>Hologalegina</taxon>
        <taxon>IRL clade</taxon>
        <taxon>Trifolieae</taxon>
        <taxon>Trifolium</taxon>
    </lineage>
</organism>
<feature type="non-terminal residue" evidence="4">
    <location>
        <position position="1"/>
    </location>
</feature>
<dbReference type="GO" id="GO:0008233">
    <property type="term" value="F:peptidase activity"/>
    <property type="evidence" value="ECO:0007669"/>
    <property type="project" value="UniProtKB-KW"/>
</dbReference>
<dbReference type="InterPro" id="IPR008138">
    <property type="entry name" value="SapB_2"/>
</dbReference>
<sequence>EINHAIGAEGVLSVECKEVVSQYGELIWDLLVSGVKPGDICSQVGLCSMRRDQSKRSGVLPYCLLPLFAIIEV</sequence>
<dbReference type="Gene3D" id="1.10.225.10">
    <property type="entry name" value="Saposin-like"/>
    <property type="match status" value="1"/>
</dbReference>
<dbReference type="InterPro" id="IPR008139">
    <property type="entry name" value="SaposinB_dom"/>
</dbReference>
<comment type="caution">
    <text evidence="4">The sequence shown here is derived from an EMBL/GenBank/DDBJ whole genome shotgun (WGS) entry which is preliminary data.</text>
</comment>
<keyword evidence="1" id="KW-0645">Protease</keyword>
<proteinExistence type="predicted"/>
<protein>
    <submittedName>
        <fullName evidence="4">Aspartic proteinase</fullName>
    </submittedName>
</protein>
<keyword evidence="5" id="KW-1185">Reference proteome</keyword>
<dbReference type="Proteomes" id="UP000265520">
    <property type="component" value="Unassembled WGS sequence"/>
</dbReference>
<dbReference type="InterPro" id="IPR011001">
    <property type="entry name" value="Saposin-like"/>
</dbReference>
<name>A0A392QAE8_9FABA</name>
<evidence type="ECO:0000256" key="1">
    <source>
        <dbReference type="ARBA" id="ARBA00022670"/>
    </source>
</evidence>
<dbReference type="EMBL" id="LXQA010124464">
    <property type="protein sequence ID" value="MCI21353.1"/>
    <property type="molecule type" value="Genomic_DNA"/>
</dbReference>
<dbReference type="Pfam" id="PF03489">
    <property type="entry name" value="SapB_2"/>
    <property type="match status" value="1"/>
</dbReference>
<accession>A0A392QAE8</accession>
<dbReference type="SUPFAM" id="SSF47862">
    <property type="entry name" value="Saposin"/>
    <property type="match status" value="1"/>
</dbReference>
<dbReference type="AlphaFoldDB" id="A0A392QAE8"/>
<keyword evidence="1" id="KW-0378">Hydrolase</keyword>
<dbReference type="PROSITE" id="PS50015">
    <property type="entry name" value="SAP_B"/>
    <property type="match status" value="1"/>
</dbReference>